<dbReference type="AlphaFoldDB" id="A0A978UA18"/>
<protein>
    <submittedName>
        <fullName evidence="1">Uncharacterized protein</fullName>
    </submittedName>
</protein>
<reference evidence="1" key="1">
    <citation type="journal article" date="2021" name="Front. Plant Sci.">
        <title>Chromosome-Scale Genome Assembly for Chinese Sour Jujube and Insights Into Its Genome Evolution and Domestication Signature.</title>
        <authorList>
            <person name="Shen L.-Y."/>
            <person name="Luo H."/>
            <person name="Wang X.-L."/>
            <person name="Wang X.-M."/>
            <person name="Qiu X.-J."/>
            <person name="Liu H."/>
            <person name="Zhou S.-S."/>
            <person name="Jia K.-H."/>
            <person name="Nie S."/>
            <person name="Bao Y.-T."/>
            <person name="Zhang R.-G."/>
            <person name="Yun Q.-Z."/>
            <person name="Chai Y.-H."/>
            <person name="Lu J.-Y."/>
            <person name="Li Y."/>
            <person name="Zhao S.-W."/>
            <person name="Mao J.-F."/>
            <person name="Jia S.-G."/>
            <person name="Mao Y.-M."/>
        </authorList>
    </citation>
    <scope>NUCLEOTIDE SEQUENCE</scope>
    <source>
        <strain evidence="1">AT0</strain>
        <tissue evidence="1">Leaf</tissue>
    </source>
</reference>
<dbReference type="EMBL" id="JAEACU010000055">
    <property type="protein sequence ID" value="KAH7511520.1"/>
    <property type="molecule type" value="Genomic_DNA"/>
</dbReference>
<proteinExistence type="predicted"/>
<gene>
    <name evidence="1" type="ORF">FEM48_ZijujUnG0006500</name>
</gene>
<accession>A0A978UA18</accession>
<evidence type="ECO:0000313" key="1">
    <source>
        <dbReference type="EMBL" id="KAH7511520.1"/>
    </source>
</evidence>
<sequence length="147" mass="16723">METTKSKRQDSVFLTKLEVTAHNVMPIGLVPVDLKLTYLKYHRAISHIPKESSVVIRSAGKIVDYATETVVRKVGYVINSITYFDIEDRVQQSIDEALRKGQKMEADVQKWEGRVDEIIVEANEFLKLEDIIGDDVKDLDTIDTAIE</sequence>
<dbReference type="Proteomes" id="UP000813462">
    <property type="component" value="Unassembled WGS sequence"/>
</dbReference>
<organism evidence="1 2">
    <name type="scientific">Ziziphus jujuba var. spinosa</name>
    <dbReference type="NCBI Taxonomy" id="714518"/>
    <lineage>
        <taxon>Eukaryota</taxon>
        <taxon>Viridiplantae</taxon>
        <taxon>Streptophyta</taxon>
        <taxon>Embryophyta</taxon>
        <taxon>Tracheophyta</taxon>
        <taxon>Spermatophyta</taxon>
        <taxon>Magnoliopsida</taxon>
        <taxon>eudicotyledons</taxon>
        <taxon>Gunneridae</taxon>
        <taxon>Pentapetalae</taxon>
        <taxon>rosids</taxon>
        <taxon>fabids</taxon>
        <taxon>Rosales</taxon>
        <taxon>Rhamnaceae</taxon>
        <taxon>Paliureae</taxon>
        <taxon>Ziziphus</taxon>
    </lineage>
</organism>
<comment type="caution">
    <text evidence="1">The sequence shown here is derived from an EMBL/GenBank/DDBJ whole genome shotgun (WGS) entry which is preliminary data.</text>
</comment>
<name>A0A978UA18_ZIZJJ</name>
<evidence type="ECO:0000313" key="2">
    <source>
        <dbReference type="Proteomes" id="UP000813462"/>
    </source>
</evidence>